<feature type="compositionally biased region" description="Polar residues" evidence="2">
    <location>
        <begin position="346"/>
        <end position="357"/>
    </location>
</feature>
<feature type="compositionally biased region" description="Polar residues" evidence="2">
    <location>
        <begin position="206"/>
        <end position="229"/>
    </location>
</feature>
<feature type="region of interest" description="Disordered" evidence="2">
    <location>
        <begin position="600"/>
        <end position="625"/>
    </location>
</feature>
<dbReference type="PANTHER" id="PTHR15225:SF8">
    <property type="entry name" value="RNA-BINDING PROTEIN 43"/>
    <property type="match status" value="1"/>
</dbReference>
<feature type="compositionally biased region" description="Low complexity" evidence="2">
    <location>
        <begin position="507"/>
        <end position="524"/>
    </location>
</feature>
<dbReference type="KEGG" id="omy:110495395"/>
<organism evidence="4 5">
    <name type="scientific">Oncorhynchus mykiss</name>
    <name type="common">Rainbow trout</name>
    <name type="synonym">Salmo gairdneri</name>
    <dbReference type="NCBI Taxonomy" id="8022"/>
    <lineage>
        <taxon>Eukaryota</taxon>
        <taxon>Metazoa</taxon>
        <taxon>Chordata</taxon>
        <taxon>Craniata</taxon>
        <taxon>Vertebrata</taxon>
        <taxon>Euteleostomi</taxon>
        <taxon>Actinopterygii</taxon>
        <taxon>Neopterygii</taxon>
        <taxon>Teleostei</taxon>
        <taxon>Protacanthopterygii</taxon>
        <taxon>Salmoniformes</taxon>
        <taxon>Salmonidae</taxon>
        <taxon>Salmoninae</taxon>
        <taxon>Oncorhynchus</taxon>
    </lineage>
</organism>
<evidence type="ECO:0000256" key="1">
    <source>
        <dbReference type="PROSITE-ProRule" id="PRU00176"/>
    </source>
</evidence>
<feature type="compositionally biased region" description="Low complexity" evidence="2">
    <location>
        <begin position="379"/>
        <end position="396"/>
    </location>
</feature>
<dbReference type="Ensembl" id="ENSOMYT00000138214.1">
    <property type="protein sequence ID" value="ENSOMYP00000132678.1"/>
    <property type="gene ID" value="ENSOMYG00000077776.1"/>
</dbReference>
<dbReference type="SUPFAM" id="SSF54928">
    <property type="entry name" value="RNA-binding domain, RBD"/>
    <property type="match status" value="1"/>
</dbReference>
<dbReference type="Gene3D" id="3.30.70.330">
    <property type="match status" value="1"/>
</dbReference>
<dbReference type="RefSeq" id="XP_036807551.1">
    <property type="nucleotide sequence ID" value="XM_036951656.1"/>
</dbReference>
<dbReference type="InterPro" id="IPR009909">
    <property type="entry name" value="Nmi/IFP35_dom"/>
</dbReference>
<reference evidence="4" key="3">
    <citation type="submission" date="2025-09" db="UniProtKB">
        <authorList>
            <consortium name="Ensembl"/>
        </authorList>
    </citation>
    <scope>IDENTIFICATION</scope>
</reference>
<dbReference type="GeneID" id="110495395"/>
<feature type="region of interest" description="Disordered" evidence="2">
    <location>
        <begin position="377"/>
        <end position="396"/>
    </location>
</feature>
<evidence type="ECO:0000313" key="5">
    <source>
        <dbReference type="Proteomes" id="UP000694395"/>
    </source>
</evidence>
<reference evidence="4" key="2">
    <citation type="submission" date="2025-08" db="UniProtKB">
        <authorList>
            <consortium name="Ensembl"/>
        </authorList>
    </citation>
    <scope>IDENTIFICATION</scope>
</reference>
<dbReference type="Pfam" id="PF07292">
    <property type="entry name" value="NID"/>
    <property type="match status" value="1"/>
</dbReference>
<dbReference type="GeneTree" id="ENSGT01140000282607"/>
<dbReference type="InterPro" id="IPR000504">
    <property type="entry name" value="RRM_dom"/>
</dbReference>
<feature type="compositionally biased region" description="Low complexity" evidence="2">
    <location>
        <begin position="281"/>
        <end position="295"/>
    </location>
</feature>
<keyword evidence="5" id="KW-1185">Reference proteome</keyword>
<sequence>MNLSEENRTVVVSGVPDTLSSSRMADKLVIHFQSSRSHGGDVENIKYPTSFKGVAFVTFENTRDAEMVIRKKQIMCDKEFPQDYPITVFKFTQDVLFYVNAKVDLSIFGDEEQQETVIQSLQSAHRSVRICLLPSQEGKASVEGPFSAIRDLREDLLQQATASSSGHPGEKHGAPWSSGYSLTSVAAGNGVSQVSISHPGEKHRAPSSSGYSLTSVAAGNGVSQVSSSHAWEKHRAPSPLSHDHSLSSVVAESRSSRVRSGDGAEVDFRVSRYTWEKKNRAAPSSADQSLSSSVAGGSGASTINQSLEKHCSAAPSADQSLSSMASGSGESKVLSSSHTLEKYIAPSSSDQSLSSMAPGSGESKVISSSHTLEKYITPSSSDQSLSSMASGSGESKVLSSSHTLEKYIAPSSADQSLSSMAPGSGESKVISSSHTLEKYIAPSSADQSLSSMASGSGESKVISSSHTLEKYIAPSSADQSLSSMASGSGESKVLGSSHTLEKYITPSSSDQSLSSMASGSGESKVLSSSHTLEKYIAPSSSDSLSSMAPGSGESKFLSSSHTLEKYIAPSSADQSLSSMAPGSGESKVLSSSHTLEKYIAPSSSDQSLSSPVAAGTSKVSSGGDVDMEEESTWVDTNLFLYIQRFSKDQFDQCFRNHGVSAVFGDNDVADLTLISLRGGRDSKGLSEVQLTISELTYLVAVWQSTLRIHTIDYRRQDLRERQRLLQICAEVNTLYEDVLYVQKELGVRVIGPSISSHLFTEWVKDRMDQPHKEDFL</sequence>
<protein>
    <recommendedName>
        <fullName evidence="3">RRM domain-containing protein</fullName>
    </recommendedName>
</protein>
<dbReference type="Proteomes" id="UP000694395">
    <property type="component" value="Chromosome 18"/>
</dbReference>
<keyword evidence="1" id="KW-0694">RNA-binding</keyword>
<dbReference type="InterPro" id="IPR035979">
    <property type="entry name" value="RBD_domain_sf"/>
</dbReference>
<dbReference type="PANTHER" id="PTHR15225">
    <property type="entry name" value="INTERFERON-INDUCED PROTEIN 35/NMI N-MYC/STAT INTERACTING PROTEIN"/>
    <property type="match status" value="1"/>
</dbReference>
<dbReference type="InterPro" id="IPR012677">
    <property type="entry name" value="Nucleotide-bd_a/b_plait_sf"/>
</dbReference>
<dbReference type="AlphaFoldDB" id="A0A8L0DR62"/>
<gene>
    <name evidence="4" type="primary">LOC110495395</name>
</gene>
<feature type="compositionally biased region" description="Basic and acidic residues" evidence="2">
    <location>
        <begin position="230"/>
        <end position="245"/>
    </location>
</feature>
<feature type="domain" description="RRM" evidence="3">
    <location>
        <begin position="8"/>
        <end position="93"/>
    </location>
</feature>
<dbReference type="PROSITE" id="PS50102">
    <property type="entry name" value="RRM"/>
    <property type="match status" value="1"/>
</dbReference>
<proteinExistence type="predicted"/>
<accession>A0A8L0DR62</accession>
<reference evidence="4" key="1">
    <citation type="submission" date="2020-07" db="EMBL/GenBank/DDBJ databases">
        <title>A long reads based de novo assembly of the rainbow trout Arlee double haploid line genome.</title>
        <authorList>
            <person name="Gao G."/>
            <person name="Palti Y."/>
        </authorList>
    </citation>
    <scope>NUCLEOTIDE SEQUENCE [LARGE SCALE GENOMIC DNA]</scope>
</reference>
<feature type="region of interest" description="Disordered" evidence="2">
    <location>
        <begin position="345"/>
        <end position="368"/>
    </location>
</feature>
<evidence type="ECO:0000256" key="2">
    <source>
        <dbReference type="SAM" id="MobiDB-lite"/>
    </source>
</evidence>
<feature type="compositionally biased region" description="Low complexity" evidence="2">
    <location>
        <begin position="316"/>
        <end position="333"/>
    </location>
</feature>
<dbReference type="GO" id="GO:0003723">
    <property type="term" value="F:RNA binding"/>
    <property type="evidence" value="ECO:0007669"/>
    <property type="project" value="UniProtKB-UniRule"/>
</dbReference>
<name>A0A8L0DR62_ONCMY</name>
<evidence type="ECO:0000313" key="4">
    <source>
        <dbReference type="Ensembl" id="ENSOMYP00000132678.1"/>
    </source>
</evidence>
<dbReference type="RefSeq" id="XP_036807550.1">
    <property type="nucleotide sequence ID" value="XM_036951655.1"/>
</dbReference>
<dbReference type="OrthoDB" id="9948435at2759"/>
<feature type="region of interest" description="Disordered" evidence="2">
    <location>
        <begin position="277"/>
        <end position="333"/>
    </location>
</feature>
<evidence type="ECO:0000259" key="3">
    <source>
        <dbReference type="PROSITE" id="PS50102"/>
    </source>
</evidence>
<dbReference type="RefSeq" id="XP_036807552.1">
    <property type="nucleotide sequence ID" value="XM_036951657.1"/>
</dbReference>
<feature type="region of interest" description="Disordered" evidence="2">
    <location>
        <begin position="505"/>
        <end position="524"/>
    </location>
</feature>
<feature type="region of interest" description="Disordered" evidence="2">
    <location>
        <begin position="192"/>
        <end position="263"/>
    </location>
</feature>